<name>A0ACC4DT16_PURLI</name>
<accession>A0ACC4DT16</accession>
<proteinExistence type="predicted"/>
<keyword evidence="2" id="KW-1185">Reference proteome</keyword>
<reference evidence="1" key="1">
    <citation type="submission" date="2024-12" db="EMBL/GenBank/DDBJ databases">
        <title>Comparative genomics and development of molecular markers within Purpureocillium lilacinum and among Purpureocillium species.</title>
        <authorList>
            <person name="Yeh Z.-Y."/>
            <person name="Ni N.-T."/>
            <person name="Lo P.-H."/>
            <person name="Mushyakhwo K."/>
            <person name="Lin C.-F."/>
            <person name="Nai Y.-S."/>
        </authorList>
    </citation>
    <scope>NUCLEOTIDE SEQUENCE</scope>
    <source>
        <strain evidence="1">NCHU-NPUST-175</strain>
    </source>
</reference>
<dbReference type="EMBL" id="JBGNUJ010000006">
    <property type="protein sequence ID" value="KAL3958694.1"/>
    <property type="molecule type" value="Genomic_DNA"/>
</dbReference>
<organism evidence="1 2">
    <name type="scientific">Purpureocillium lilacinum</name>
    <name type="common">Paecilomyces lilacinus</name>
    <dbReference type="NCBI Taxonomy" id="33203"/>
    <lineage>
        <taxon>Eukaryota</taxon>
        <taxon>Fungi</taxon>
        <taxon>Dikarya</taxon>
        <taxon>Ascomycota</taxon>
        <taxon>Pezizomycotina</taxon>
        <taxon>Sordariomycetes</taxon>
        <taxon>Hypocreomycetidae</taxon>
        <taxon>Hypocreales</taxon>
        <taxon>Ophiocordycipitaceae</taxon>
        <taxon>Purpureocillium</taxon>
    </lineage>
</organism>
<sequence>MRAISNAEEPSGREARATYHGSTSHDVEAAPAPTVNIHKGTSKFGDFILGNTIGEGEFGKVKLGWKQDSSVQVAIKLIKRDTVGSNPSRLSKIRREVTILRGVQHPNIVRLIDMIETDRYIGIILEYASGGELFDYILNHRYLKDNSARRLFSQLVSGVGYLHKKGIVHRDLKLENLLLDRHRNIIITDFGFANTFDPNEELTDEEELNLTDREFVKRLGLDKVKANGMRKGDLMQTSCGSPCYAAPELVVSDSLYTGRKVDVWSCGVILYAMLAGYLPFDDDPANPEGDNINLLYKYIVSTPLTFPEYVTPHARDLLRRILVPNPRKRADLFEVARHSWLSEYAHVVEFITSSTTLPSEVQNASSPQEFVEQPSIARSASEVEPAYRTPKDAKRRTVQVEYVAPTTQTQRGADPSGAPAPADYEDGQKTSPRDKPLPQDPPVSADGYARASHQSRRPPSSHTTGLPRHTRDTRAISDNAFAGARPQTGGSMQSGASMGFQSRGNYGQPCEGSPKFAKMTGFHENRGNEVRGHKRSSTIGDIGSRLLGRSGSVFGGKNKKRPEPQAEKAKRYPPSACPTRCLRPKSPSPDRLWNLGSGEKKDRRRFSLLPASFSLKSIGLGKDYSETPPTDMGSQQDLPIQAPRVDLPRSVTAPEDARGARPSSTTSVPV</sequence>
<dbReference type="Proteomes" id="UP001638806">
    <property type="component" value="Unassembled WGS sequence"/>
</dbReference>
<comment type="caution">
    <text evidence="1">The sequence shown here is derived from an EMBL/GenBank/DDBJ whole genome shotgun (WGS) entry which is preliminary data.</text>
</comment>
<evidence type="ECO:0000313" key="2">
    <source>
        <dbReference type="Proteomes" id="UP001638806"/>
    </source>
</evidence>
<protein>
    <submittedName>
        <fullName evidence="1">Uncharacterized protein</fullName>
    </submittedName>
</protein>
<evidence type="ECO:0000313" key="1">
    <source>
        <dbReference type="EMBL" id="KAL3958694.1"/>
    </source>
</evidence>
<gene>
    <name evidence="1" type="ORF">ACCO45_006856</name>
</gene>